<evidence type="ECO:0000256" key="1">
    <source>
        <dbReference type="ARBA" id="ARBA00003314"/>
    </source>
</evidence>
<dbReference type="PANTHER" id="PTHR45765:SF1">
    <property type="entry name" value="METHIONINE--TRNA LIGASE, CYTOPLASMIC"/>
    <property type="match status" value="1"/>
</dbReference>
<keyword evidence="8 16" id="KW-0479">Metal-binding</keyword>
<name>A0A0E1WH53_BURPE</name>
<dbReference type="HAMAP" id="MF_00098">
    <property type="entry name" value="Met_tRNA_synth_type1"/>
    <property type="match status" value="1"/>
</dbReference>
<evidence type="ECO:0000256" key="6">
    <source>
        <dbReference type="ARBA" id="ARBA00022555"/>
    </source>
</evidence>
<dbReference type="Gene3D" id="3.40.50.620">
    <property type="entry name" value="HUPs"/>
    <property type="match status" value="1"/>
</dbReference>
<dbReference type="InterPro" id="IPR009080">
    <property type="entry name" value="tRNAsynth_Ia_anticodon-bd"/>
</dbReference>
<dbReference type="CDD" id="cd07957">
    <property type="entry name" value="Anticodon_Ia_Met"/>
    <property type="match status" value="1"/>
</dbReference>
<feature type="binding site" evidence="16">
    <location>
        <position position="161"/>
    </location>
    <ligand>
        <name>Zn(2+)</name>
        <dbReference type="ChEBI" id="CHEBI:29105"/>
    </ligand>
</feature>
<dbReference type="SUPFAM" id="SSF52374">
    <property type="entry name" value="Nucleotidylyl transferase"/>
    <property type="match status" value="1"/>
</dbReference>
<evidence type="ECO:0000256" key="15">
    <source>
        <dbReference type="ARBA" id="ARBA00047364"/>
    </source>
</evidence>
<comment type="subunit">
    <text evidence="4 16">Homodimer.</text>
</comment>
<evidence type="ECO:0000256" key="3">
    <source>
        <dbReference type="ARBA" id="ARBA00008258"/>
    </source>
</evidence>
<organism evidence="18">
    <name type="scientific">Burkholderia pseudomallei 1710a</name>
    <dbReference type="NCBI Taxonomy" id="320371"/>
    <lineage>
        <taxon>Bacteria</taxon>
        <taxon>Pseudomonadati</taxon>
        <taxon>Pseudomonadota</taxon>
        <taxon>Betaproteobacteria</taxon>
        <taxon>Burkholderiales</taxon>
        <taxon>Burkholderiaceae</taxon>
        <taxon>Burkholderia</taxon>
        <taxon>pseudomallei group</taxon>
    </lineage>
</organism>
<gene>
    <name evidence="16 18" type="primary">metG</name>
    <name evidence="18" type="ORF">BURPS1710A_1348</name>
</gene>
<dbReference type="EC" id="6.1.1.10" evidence="16"/>
<dbReference type="Gene3D" id="2.20.28.20">
    <property type="entry name" value="Methionyl-tRNA synthetase, Zn-domain"/>
    <property type="match status" value="1"/>
</dbReference>
<dbReference type="InterPro" id="IPR012340">
    <property type="entry name" value="NA-bd_OB-fold"/>
</dbReference>
<dbReference type="Proteomes" id="UP000001812">
    <property type="component" value="Chromosome I"/>
</dbReference>
<dbReference type="GO" id="GO:0000049">
    <property type="term" value="F:tRNA binding"/>
    <property type="evidence" value="ECO:0007669"/>
    <property type="project" value="UniProtKB-UniRule"/>
</dbReference>
<dbReference type="GO" id="GO:0005829">
    <property type="term" value="C:cytosol"/>
    <property type="evidence" value="ECO:0007669"/>
    <property type="project" value="TreeGrafter"/>
</dbReference>
<keyword evidence="12 16" id="KW-0694">RNA-binding</keyword>
<evidence type="ECO:0000256" key="2">
    <source>
        <dbReference type="ARBA" id="ARBA00004496"/>
    </source>
</evidence>
<dbReference type="CDD" id="cd02800">
    <property type="entry name" value="tRNA_bind_EcMetRS_like"/>
    <property type="match status" value="1"/>
</dbReference>
<dbReference type="PROSITE" id="PS50886">
    <property type="entry name" value="TRBD"/>
    <property type="match status" value="1"/>
</dbReference>
<dbReference type="InterPro" id="IPR029038">
    <property type="entry name" value="MetRS_Zn"/>
</dbReference>
<dbReference type="SUPFAM" id="SSF50249">
    <property type="entry name" value="Nucleic acid-binding proteins"/>
    <property type="match status" value="1"/>
</dbReference>
<comment type="subcellular location">
    <subcellularLocation>
        <location evidence="2 16">Cytoplasm</location>
    </subcellularLocation>
</comment>
<dbReference type="RefSeq" id="WP_004526324.1">
    <property type="nucleotide sequence ID" value="NZ_CM000832.1"/>
</dbReference>
<feature type="short sequence motif" description="'HIGH' region" evidence="16">
    <location>
        <begin position="27"/>
        <end position="37"/>
    </location>
</feature>
<evidence type="ECO:0000256" key="4">
    <source>
        <dbReference type="ARBA" id="ARBA00011738"/>
    </source>
</evidence>
<keyword evidence="9 16" id="KW-0547">Nucleotide-binding</keyword>
<feature type="binding site" evidence="16">
    <location>
        <position position="158"/>
    </location>
    <ligand>
        <name>Zn(2+)</name>
        <dbReference type="ChEBI" id="CHEBI:29105"/>
    </ligand>
</feature>
<dbReference type="NCBIfam" id="TIGR00399">
    <property type="entry name" value="metG_C_term"/>
    <property type="match status" value="1"/>
</dbReference>
<evidence type="ECO:0000256" key="7">
    <source>
        <dbReference type="ARBA" id="ARBA00022598"/>
    </source>
</evidence>
<dbReference type="EMBL" id="CM000832">
    <property type="protein sequence ID" value="EET08932.1"/>
    <property type="molecule type" value="Genomic_DNA"/>
</dbReference>
<evidence type="ECO:0000313" key="18">
    <source>
        <dbReference type="EMBL" id="EET08932.1"/>
    </source>
</evidence>
<dbReference type="InterPro" id="IPR033911">
    <property type="entry name" value="MetRS_core"/>
</dbReference>
<comment type="similarity">
    <text evidence="3 16">Belongs to the class-I aminoacyl-tRNA synthetase family. MetG type 1 subfamily.</text>
</comment>
<accession>A0A0E1WH53</accession>
<evidence type="ECO:0000256" key="9">
    <source>
        <dbReference type="ARBA" id="ARBA00022741"/>
    </source>
</evidence>
<keyword evidence="10 16" id="KW-0862">Zinc</keyword>
<sequence length="725" mass="79885">MSASDLTSVQAGAPQGRRQILVTSALPYANGQIHIGHLVEYIQTDIWVRTMRMHGHEIYYIGADDTHGTPVMLRAEQEGVSPKQLIERVWREHKRDFDSFGVSFDNFYTTDSDENRVLSETIYLALKEAGFIAEREIEQAYDPVRQMFLPDRFIKGECPKCHAKDQYGDSCEVCGTTYQPTDLIHPYSVVSGAAPVRKTSTHYFFRLSDPRCEAFLREWVSGLAQPEATNKMREWLGEAGEAKLADWDISRDAPYFGFEIPGAPGKYFYVWLDAPVGYYASFKNLCERRGLDFDAWIRKDSTTEQYHFIGKDILYFHTLFWPAMLEFSGHRTPTNVFAHGFLTVDGAKMSKSRGTFITAQSYIDTGLNPEWLRYYFAAKLNATMEDIDLNLEDFQARVNSDLVGKYVNIASRAAGFLLKRFDGRVQASAMNHPLLATLRGAIPQIAAHYEAREYGRALRQTMELADAVNGYVDSAKPWELAKDPANAVALHETCSVSLEAFRLLSLALKPVLPRVAQGVEAFLGIAPLTWADAGTPLSPEQPVRAYQHLMTRVDPKQIDALLAANRGSLQGTAAAAEAGAANGNGAGSKNGKGAKAAAQPAASAANADDGASPIISIDDFAKIDLRIAKIVACQAVEGSDKLLQLTLDVGEERTRNVFSGIKSAYRPEQLVGKLTVMVANLAPRKMKFGLSEGMVLAASAADEKAEPGLYILEPHSGAKPGMRVK</sequence>
<reference evidence="18" key="1">
    <citation type="submission" date="2009-05" db="EMBL/GenBank/DDBJ databases">
        <authorList>
            <person name="Harkins D.M."/>
            <person name="DeShazer D."/>
            <person name="Woods D.E."/>
            <person name="Brinkac L.M."/>
            <person name="Brown K.A."/>
            <person name="Hung G.C."/>
            <person name="Tuanyok A."/>
            <person name="Zhang B."/>
            <person name="Nierman W.C."/>
        </authorList>
    </citation>
    <scope>NUCLEOTIDE SEQUENCE [LARGE SCALE GENOMIC DNA]</scope>
    <source>
        <strain evidence="18">1710a</strain>
    </source>
</reference>
<evidence type="ECO:0000259" key="17">
    <source>
        <dbReference type="PROSITE" id="PS50886"/>
    </source>
</evidence>
<dbReference type="InterPro" id="IPR014758">
    <property type="entry name" value="Met-tRNA_synth"/>
</dbReference>
<feature type="binding site" evidence="16">
    <location>
        <position position="351"/>
    </location>
    <ligand>
        <name>ATP</name>
        <dbReference type="ChEBI" id="CHEBI:30616"/>
    </ligand>
</feature>
<evidence type="ECO:0000256" key="12">
    <source>
        <dbReference type="ARBA" id="ARBA00022884"/>
    </source>
</evidence>
<dbReference type="CDD" id="cd00814">
    <property type="entry name" value="MetRS_core"/>
    <property type="match status" value="1"/>
</dbReference>
<feature type="domain" description="TRNA-binding" evidence="17">
    <location>
        <begin position="619"/>
        <end position="725"/>
    </location>
</feature>
<comment type="catalytic activity">
    <reaction evidence="15 16">
        <text>tRNA(Met) + L-methionine + ATP = L-methionyl-tRNA(Met) + AMP + diphosphate</text>
        <dbReference type="Rhea" id="RHEA:13481"/>
        <dbReference type="Rhea" id="RHEA-COMP:9667"/>
        <dbReference type="Rhea" id="RHEA-COMP:9698"/>
        <dbReference type="ChEBI" id="CHEBI:30616"/>
        <dbReference type="ChEBI" id="CHEBI:33019"/>
        <dbReference type="ChEBI" id="CHEBI:57844"/>
        <dbReference type="ChEBI" id="CHEBI:78442"/>
        <dbReference type="ChEBI" id="CHEBI:78530"/>
        <dbReference type="ChEBI" id="CHEBI:456215"/>
        <dbReference type="EC" id="6.1.1.10"/>
    </reaction>
</comment>
<feature type="binding site" evidence="16">
    <location>
        <position position="174"/>
    </location>
    <ligand>
        <name>Zn(2+)</name>
        <dbReference type="ChEBI" id="CHEBI:29105"/>
    </ligand>
</feature>
<dbReference type="InterPro" id="IPR023458">
    <property type="entry name" value="Met-tRNA_ligase_1"/>
</dbReference>
<evidence type="ECO:0000256" key="5">
    <source>
        <dbReference type="ARBA" id="ARBA00022490"/>
    </source>
</evidence>
<dbReference type="InterPro" id="IPR004495">
    <property type="entry name" value="Met-tRNA-synth_bsu_C"/>
</dbReference>
<evidence type="ECO:0000256" key="14">
    <source>
        <dbReference type="ARBA" id="ARBA00023146"/>
    </source>
</evidence>
<dbReference type="GO" id="GO:0046872">
    <property type="term" value="F:metal ion binding"/>
    <property type="evidence" value="ECO:0007669"/>
    <property type="project" value="UniProtKB-KW"/>
</dbReference>
<dbReference type="Gene3D" id="2.40.50.140">
    <property type="entry name" value="Nucleic acid-binding proteins"/>
    <property type="match status" value="1"/>
</dbReference>
<dbReference type="Gene3D" id="1.10.730.10">
    <property type="entry name" value="Isoleucyl-tRNA Synthetase, Domain 1"/>
    <property type="match status" value="1"/>
</dbReference>
<dbReference type="InterPro" id="IPR001412">
    <property type="entry name" value="aa-tRNA-synth_I_CS"/>
</dbReference>
<dbReference type="NCBIfam" id="TIGR00398">
    <property type="entry name" value="metG"/>
    <property type="match status" value="1"/>
</dbReference>
<dbReference type="InterPro" id="IPR002547">
    <property type="entry name" value="tRNA-bd_dom"/>
</dbReference>
<dbReference type="InterPro" id="IPR015413">
    <property type="entry name" value="Methionyl/Leucyl_tRNA_Synth"/>
</dbReference>
<evidence type="ECO:0000256" key="16">
    <source>
        <dbReference type="HAMAP-Rule" id="MF_00098"/>
    </source>
</evidence>
<dbReference type="GO" id="GO:0006431">
    <property type="term" value="P:methionyl-tRNA aminoacylation"/>
    <property type="evidence" value="ECO:0007669"/>
    <property type="project" value="UniProtKB-UniRule"/>
</dbReference>
<keyword evidence="5 16" id="KW-0963">Cytoplasm</keyword>
<dbReference type="SUPFAM" id="SSF57770">
    <property type="entry name" value="Methionyl-tRNA synthetase (MetRS), Zn-domain"/>
    <property type="match status" value="1"/>
</dbReference>
<dbReference type="PROSITE" id="PS00178">
    <property type="entry name" value="AA_TRNA_LIGASE_I"/>
    <property type="match status" value="1"/>
</dbReference>
<dbReference type="Pfam" id="PF09334">
    <property type="entry name" value="tRNA-synt_1g"/>
    <property type="match status" value="1"/>
</dbReference>
<evidence type="ECO:0000256" key="8">
    <source>
        <dbReference type="ARBA" id="ARBA00022723"/>
    </source>
</evidence>
<evidence type="ECO:0000256" key="10">
    <source>
        <dbReference type="ARBA" id="ARBA00022833"/>
    </source>
</evidence>
<dbReference type="GO" id="GO:0004825">
    <property type="term" value="F:methionine-tRNA ligase activity"/>
    <property type="evidence" value="ECO:0007669"/>
    <property type="project" value="UniProtKB-UniRule"/>
</dbReference>
<dbReference type="Pfam" id="PF01588">
    <property type="entry name" value="tRNA_bind"/>
    <property type="match status" value="1"/>
</dbReference>
<dbReference type="FunFam" id="2.20.28.20:FF:000001">
    <property type="entry name" value="Methionine--tRNA ligase"/>
    <property type="match status" value="1"/>
</dbReference>
<dbReference type="FunFam" id="2.40.50.140:FF:000042">
    <property type="entry name" value="Methionine--tRNA ligase"/>
    <property type="match status" value="1"/>
</dbReference>
<dbReference type="InterPro" id="IPR014729">
    <property type="entry name" value="Rossmann-like_a/b/a_fold"/>
</dbReference>
<feature type="short sequence motif" description="'KMSKS' region" evidence="16">
    <location>
        <begin position="348"/>
        <end position="352"/>
    </location>
</feature>
<keyword evidence="13 16" id="KW-0648">Protein biosynthesis</keyword>
<dbReference type="HOGENOM" id="CLU_009710_7_0_4"/>
<comment type="function">
    <text evidence="1 16">Is required not only for elongation of protein synthesis but also for the initiation of all mRNA translation through initiator tRNA(fMet) aminoacylation.</text>
</comment>
<protein>
    <recommendedName>
        <fullName evidence="16">Methionine--tRNA ligase</fullName>
        <ecNumber evidence="16">6.1.1.10</ecNumber>
    </recommendedName>
    <alternativeName>
        <fullName evidence="16">Methionyl-tRNA synthetase</fullName>
        <shortName evidence="16">MetRS</shortName>
    </alternativeName>
</protein>
<evidence type="ECO:0000256" key="13">
    <source>
        <dbReference type="ARBA" id="ARBA00022917"/>
    </source>
</evidence>
<dbReference type="InterPro" id="IPR041872">
    <property type="entry name" value="Anticodon_Met"/>
</dbReference>
<keyword evidence="11 16" id="KW-0067">ATP-binding</keyword>
<keyword evidence="14 16" id="KW-0030">Aminoacyl-tRNA synthetase</keyword>
<dbReference type="SMR" id="A0A0E1WH53"/>
<dbReference type="PANTHER" id="PTHR45765">
    <property type="entry name" value="METHIONINE--TRNA LIGASE"/>
    <property type="match status" value="1"/>
</dbReference>
<dbReference type="AlphaFoldDB" id="A0A0E1WH53"/>
<dbReference type="PRINTS" id="PR01041">
    <property type="entry name" value="TRNASYNTHMET"/>
</dbReference>
<dbReference type="NCBIfam" id="NF001100">
    <property type="entry name" value="PRK00133.1"/>
    <property type="match status" value="1"/>
</dbReference>
<proteinExistence type="inferred from homology"/>
<dbReference type="SUPFAM" id="SSF47323">
    <property type="entry name" value="Anticodon-binding domain of a subclass of class I aminoacyl-tRNA synthetases"/>
    <property type="match status" value="1"/>
</dbReference>
<dbReference type="GO" id="GO:0005524">
    <property type="term" value="F:ATP binding"/>
    <property type="evidence" value="ECO:0007669"/>
    <property type="project" value="UniProtKB-UniRule"/>
</dbReference>
<dbReference type="Pfam" id="PF19303">
    <property type="entry name" value="Anticodon_3"/>
    <property type="match status" value="1"/>
</dbReference>
<comment type="cofactor">
    <cofactor evidence="16">
        <name>Zn(2+)</name>
        <dbReference type="ChEBI" id="CHEBI:29105"/>
    </cofactor>
    <text evidence="16">Binds 1 zinc ion per subunit.</text>
</comment>
<feature type="binding site" evidence="16">
    <location>
        <position position="171"/>
    </location>
    <ligand>
        <name>Zn(2+)</name>
        <dbReference type="ChEBI" id="CHEBI:29105"/>
    </ligand>
</feature>
<evidence type="ECO:0000256" key="11">
    <source>
        <dbReference type="ARBA" id="ARBA00022840"/>
    </source>
</evidence>
<keyword evidence="6 16" id="KW-0820">tRNA-binding</keyword>
<keyword evidence="7 16" id="KW-0436">Ligase</keyword>